<protein>
    <submittedName>
        <fullName evidence="1">Uncharacterized protein</fullName>
    </submittedName>
</protein>
<dbReference type="HOGENOM" id="CLU_3144274_0_0_1"/>
<dbReference type="AlphaFoldDB" id="K1PZC6"/>
<gene>
    <name evidence="1" type="ORF">CGI_10001476</name>
</gene>
<evidence type="ECO:0000313" key="1">
    <source>
        <dbReference type="EMBL" id="EKC29537.1"/>
    </source>
</evidence>
<accession>K1PZC6</accession>
<dbReference type="EMBL" id="JH817096">
    <property type="protein sequence ID" value="EKC29537.1"/>
    <property type="molecule type" value="Genomic_DNA"/>
</dbReference>
<proteinExistence type="predicted"/>
<reference evidence="1" key="1">
    <citation type="journal article" date="2012" name="Nature">
        <title>The oyster genome reveals stress adaptation and complexity of shell formation.</title>
        <authorList>
            <person name="Zhang G."/>
            <person name="Fang X."/>
            <person name="Guo X."/>
            <person name="Li L."/>
            <person name="Luo R."/>
            <person name="Xu F."/>
            <person name="Yang P."/>
            <person name="Zhang L."/>
            <person name="Wang X."/>
            <person name="Qi H."/>
            <person name="Xiong Z."/>
            <person name="Que H."/>
            <person name="Xie Y."/>
            <person name="Holland P.W."/>
            <person name="Paps J."/>
            <person name="Zhu Y."/>
            <person name="Wu F."/>
            <person name="Chen Y."/>
            <person name="Wang J."/>
            <person name="Peng C."/>
            <person name="Meng J."/>
            <person name="Yang L."/>
            <person name="Liu J."/>
            <person name="Wen B."/>
            <person name="Zhang N."/>
            <person name="Huang Z."/>
            <person name="Zhu Q."/>
            <person name="Feng Y."/>
            <person name="Mount A."/>
            <person name="Hedgecock D."/>
            <person name="Xu Z."/>
            <person name="Liu Y."/>
            <person name="Domazet-Loso T."/>
            <person name="Du Y."/>
            <person name="Sun X."/>
            <person name="Zhang S."/>
            <person name="Liu B."/>
            <person name="Cheng P."/>
            <person name="Jiang X."/>
            <person name="Li J."/>
            <person name="Fan D."/>
            <person name="Wang W."/>
            <person name="Fu W."/>
            <person name="Wang T."/>
            <person name="Wang B."/>
            <person name="Zhang J."/>
            <person name="Peng Z."/>
            <person name="Li Y."/>
            <person name="Li N."/>
            <person name="Wang J."/>
            <person name="Chen M."/>
            <person name="He Y."/>
            <person name="Tan F."/>
            <person name="Song X."/>
            <person name="Zheng Q."/>
            <person name="Huang R."/>
            <person name="Yang H."/>
            <person name="Du X."/>
            <person name="Chen L."/>
            <person name="Yang M."/>
            <person name="Gaffney P.M."/>
            <person name="Wang S."/>
            <person name="Luo L."/>
            <person name="She Z."/>
            <person name="Ming Y."/>
            <person name="Huang W."/>
            <person name="Zhang S."/>
            <person name="Huang B."/>
            <person name="Zhang Y."/>
            <person name="Qu T."/>
            <person name="Ni P."/>
            <person name="Miao G."/>
            <person name="Wang J."/>
            <person name="Wang Q."/>
            <person name="Steinberg C.E."/>
            <person name="Wang H."/>
            <person name="Li N."/>
            <person name="Qian L."/>
            <person name="Zhang G."/>
            <person name="Li Y."/>
            <person name="Yang H."/>
            <person name="Liu X."/>
            <person name="Wang J."/>
            <person name="Yin Y."/>
            <person name="Wang J."/>
        </authorList>
    </citation>
    <scope>NUCLEOTIDE SEQUENCE [LARGE SCALE GENOMIC DNA]</scope>
    <source>
        <strain evidence="1">05x7-T-G4-1.051#20</strain>
    </source>
</reference>
<dbReference type="InParanoid" id="K1PZC6"/>
<organism evidence="1">
    <name type="scientific">Magallana gigas</name>
    <name type="common">Pacific oyster</name>
    <name type="synonym">Crassostrea gigas</name>
    <dbReference type="NCBI Taxonomy" id="29159"/>
    <lineage>
        <taxon>Eukaryota</taxon>
        <taxon>Metazoa</taxon>
        <taxon>Spiralia</taxon>
        <taxon>Lophotrochozoa</taxon>
        <taxon>Mollusca</taxon>
        <taxon>Bivalvia</taxon>
        <taxon>Autobranchia</taxon>
        <taxon>Pteriomorphia</taxon>
        <taxon>Ostreida</taxon>
        <taxon>Ostreoidea</taxon>
        <taxon>Ostreidae</taxon>
        <taxon>Magallana</taxon>
    </lineage>
</organism>
<sequence>MAEFDKEAAKNASTFAYDGFANATLKRLFKKIVNIGFAATNNSEQLKAG</sequence>
<name>K1PZC6_MAGGI</name>